<sequence length="108" mass="12120">MLGLEAYLQMAGVKSGASEQGNLVSKAKTSPYLQSYGRRKRRLVNSVHLILNGAFSVHSHCRAVVWDRFHRLPNSFAVLPIIVLALDQEESVTHSNSYGMWMEFMGLI</sequence>
<dbReference type="EMBL" id="JAYMYQ010000001">
    <property type="protein sequence ID" value="KAK7361718.1"/>
    <property type="molecule type" value="Genomic_DNA"/>
</dbReference>
<protein>
    <submittedName>
        <fullName evidence="1">Uncharacterized protein</fullName>
    </submittedName>
</protein>
<keyword evidence="2" id="KW-1185">Reference proteome</keyword>
<dbReference type="Proteomes" id="UP001367508">
    <property type="component" value="Unassembled WGS sequence"/>
</dbReference>
<evidence type="ECO:0000313" key="2">
    <source>
        <dbReference type="Proteomes" id="UP001367508"/>
    </source>
</evidence>
<comment type="caution">
    <text evidence="1">The sequence shown here is derived from an EMBL/GenBank/DDBJ whole genome shotgun (WGS) entry which is preliminary data.</text>
</comment>
<name>A0AAN9N1T4_CANGL</name>
<proteinExistence type="predicted"/>
<gene>
    <name evidence="1" type="ORF">VNO77_03796</name>
</gene>
<reference evidence="1 2" key="1">
    <citation type="submission" date="2024-01" db="EMBL/GenBank/DDBJ databases">
        <title>The genomes of 5 underutilized Papilionoideae crops provide insights into root nodulation and disease resistanc.</title>
        <authorList>
            <person name="Jiang F."/>
        </authorList>
    </citation>
    <scope>NUCLEOTIDE SEQUENCE [LARGE SCALE GENOMIC DNA]</scope>
    <source>
        <strain evidence="1">LVBAO_FW01</strain>
        <tissue evidence="1">Leaves</tissue>
    </source>
</reference>
<dbReference type="AlphaFoldDB" id="A0AAN9N1T4"/>
<evidence type="ECO:0000313" key="1">
    <source>
        <dbReference type="EMBL" id="KAK7361718.1"/>
    </source>
</evidence>
<accession>A0AAN9N1T4</accession>
<organism evidence="1 2">
    <name type="scientific">Canavalia gladiata</name>
    <name type="common">Sword bean</name>
    <name type="synonym">Dolichos gladiatus</name>
    <dbReference type="NCBI Taxonomy" id="3824"/>
    <lineage>
        <taxon>Eukaryota</taxon>
        <taxon>Viridiplantae</taxon>
        <taxon>Streptophyta</taxon>
        <taxon>Embryophyta</taxon>
        <taxon>Tracheophyta</taxon>
        <taxon>Spermatophyta</taxon>
        <taxon>Magnoliopsida</taxon>
        <taxon>eudicotyledons</taxon>
        <taxon>Gunneridae</taxon>
        <taxon>Pentapetalae</taxon>
        <taxon>rosids</taxon>
        <taxon>fabids</taxon>
        <taxon>Fabales</taxon>
        <taxon>Fabaceae</taxon>
        <taxon>Papilionoideae</taxon>
        <taxon>50 kb inversion clade</taxon>
        <taxon>NPAAA clade</taxon>
        <taxon>indigoferoid/millettioid clade</taxon>
        <taxon>Phaseoleae</taxon>
        <taxon>Canavalia</taxon>
    </lineage>
</organism>